<dbReference type="SUPFAM" id="SSF53067">
    <property type="entry name" value="Actin-like ATPase domain"/>
    <property type="match status" value="1"/>
</dbReference>
<keyword evidence="5" id="KW-1185">Reference proteome</keyword>
<reference evidence="4 5" key="1">
    <citation type="submission" date="2024-10" db="EMBL/GenBank/DDBJ databases">
        <authorList>
            <person name="Kim D."/>
        </authorList>
    </citation>
    <scope>NUCLEOTIDE SEQUENCE [LARGE SCALE GENOMIC DNA]</scope>
    <source>
        <strain evidence="4">BH-2024</strain>
    </source>
</reference>
<evidence type="ECO:0000256" key="2">
    <source>
        <dbReference type="ARBA" id="ARBA00022741"/>
    </source>
</evidence>
<protein>
    <submittedName>
        <fullName evidence="4">Uncharacterized protein</fullName>
    </submittedName>
</protein>
<evidence type="ECO:0000313" key="4">
    <source>
        <dbReference type="EMBL" id="KAL3114110.1"/>
    </source>
</evidence>
<dbReference type="GO" id="GO:0005524">
    <property type="term" value="F:ATP binding"/>
    <property type="evidence" value="ECO:0007669"/>
    <property type="project" value="UniProtKB-KW"/>
</dbReference>
<evidence type="ECO:0000313" key="5">
    <source>
        <dbReference type="Proteomes" id="UP001620626"/>
    </source>
</evidence>
<dbReference type="Proteomes" id="UP001620626">
    <property type="component" value="Unassembled WGS sequence"/>
</dbReference>
<organism evidence="4 5">
    <name type="scientific">Heterodera trifolii</name>
    <dbReference type="NCBI Taxonomy" id="157864"/>
    <lineage>
        <taxon>Eukaryota</taxon>
        <taxon>Metazoa</taxon>
        <taxon>Ecdysozoa</taxon>
        <taxon>Nematoda</taxon>
        <taxon>Chromadorea</taxon>
        <taxon>Rhabditida</taxon>
        <taxon>Tylenchina</taxon>
        <taxon>Tylenchomorpha</taxon>
        <taxon>Tylenchoidea</taxon>
        <taxon>Heteroderidae</taxon>
        <taxon>Heteroderinae</taxon>
        <taxon>Heterodera</taxon>
    </lineage>
</organism>
<dbReference type="Gene3D" id="3.30.420.40">
    <property type="match status" value="1"/>
</dbReference>
<evidence type="ECO:0000256" key="3">
    <source>
        <dbReference type="ARBA" id="ARBA00022840"/>
    </source>
</evidence>
<comment type="similarity">
    <text evidence="1">Belongs to the heat shock protein 70 family.</text>
</comment>
<dbReference type="Pfam" id="PF00012">
    <property type="entry name" value="HSP70"/>
    <property type="match status" value="1"/>
</dbReference>
<keyword evidence="3" id="KW-0067">ATP-binding</keyword>
<sequence length="155" mass="17148">MISQMAEESAKLLNAEGRIRHPLDLGEALDAEFQRIVRKRMTPSYIVFTDSGPLLGTNPSNTVFDFFTSSDGNSSTRQFSRTSIVGHFSLCQGRTEAPKLPCKAIENSKHSPWRQTILSILLAKLKHLTEAFLGQTVDDAVLTVPSHSPIHNAKQ</sequence>
<dbReference type="InterPro" id="IPR043129">
    <property type="entry name" value="ATPase_NBD"/>
</dbReference>
<accession>A0ABD2LFW2</accession>
<dbReference type="AlphaFoldDB" id="A0ABD2LFW2"/>
<dbReference type="EMBL" id="JBICBT010000424">
    <property type="protein sequence ID" value="KAL3114110.1"/>
    <property type="molecule type" value="Genomic_DNA"/>
</dbReference>
<proteinExistence type="inferred from homology"/>
<comment type="caution">
    <text evidence="4">The sequence shown here is derived from an EMBL/GenBank/DDBJ whole genome shotgun (WGS) entry which is preliminary data.</text>
</comment>
<evidence type="ECO:0000256" key="1">
    <source>
        <dbReference type="ARBA" id="ARBA00007381"/>
    </source>
</evidence>
<name>A0ABD2LFW2_9BILA</name>
<dbReference type="InterPro" id="IPR013126">
    <property type="entry name" value="Hsp_70_fam"/>
</dbReference>
<gene>
    <name evidence="4" type="ORF">niasHT_010924</name>
</gene>
<keyword evidence="2" id="KW-0547">Nucleotide-binding</keyword>